<dbReference type="EMBL" id="QSTD01000009">
    <property type="protein sequence ID" value="RGM28317.1"/>
    <property type="molecule type" value="Genomic_DNA"/>
</dbReference>
<proteinExistence type="predicted"/>
<dbReference type="InterPro" id="IPR011856">
    <property type="entry name" value="tRNA_endonuc-like_dom_sf"/>
</dbReference>
<sequence length="138" mass="15865">MPKQESYTTNIVVKQFKSDGRFYFNSKGTSYGGGNGRADIDTCDKNGIYVGMEIKREKIGKVYPNQLRKGAWIAASGCRYIVAYPDFKIENLDNHDIPIVTYTDEDMKTPRYTFELVIDTTKEYYIEKGGFYYVEQGD</sequence>
<name>A0A8B2ZD99_STAWA</name>
<protein>
    <submittedName>
        <fullName evidence="1">Uncharacterized protein</fullName>
    </submittedName>
</protein>
<dbReference type="Proteomes" id="UP000261016">
    <property type="component" value="Unassembled WGS sequence"/>
</dbReference>
<evidence type="ECO:0000313" key="2">
    <source>
        <dbReference type="Proteomes" id="UP000261016"/>
    </source>
</evidence>
<dbReference type="Gene3D" id="3.40.1350.10">
    <property type="match status" value="1"/>
</dbReference>
<accession>A0A8B2ZD99</accession>
<evidence type="ECO:0000313" key="1">
    <source>
        <dbReference type="EMBL" id="RGM28317.1"/>
    </source>
</evidence>
<comment type="caution">
    <text evidence="1">The sequence shown here is derived from an EMBL/GenBank/DDBJ whole genome shotgun (WGS) entry which is preliminary data.</text>
</comment>
<dbReference type="AlphaFoldDB" id="A0A8B2ZD99"/>
<dbReference type="RefSeq" id="WP_117725972.1">
    <property type="nucleotide sequence ID" value="NZ_CABMFV010000009.1"/>
</dbReference>
<dbReference type="GO" id="GO:0003676">
    <property type="term" value="F:nucleic acid binding"/>
    <property type="evidence" value="ECO:0007669"/>
    <property type="project" value="InterPro"/>
</dbReference>
<reference evidence="1 2" key="1">
    <citation type="submission" date="2018-08" db="EMBL/GenBank/DDBJ databases">
        <title>A genome reference for cultivated species of the human gut microbiota.</title>
        <authorList>
            <person name="Zou Y."/>
            <person name="Xue W."/>
            <person name="Luo G."/>
        </authorList>
    </citation>
    <scope>NUCLEOTIDE SEQUENCE [LARGE SCALE GENOMIC DNA]</scope>
    <source>
        <strain evidence="1 2">OM08-17AT</strain>
    </source>
</reference>
<organism evidence="1 2">
    <name type="scientific">Staphylococcus warneri</name>
    <dbReference type="NCBI Taxonomy" id="1292"/>
    <lineage>
        <taxon>Bacteria</taxon>
        <taxon>Bacillati</taxon>
        <taxon>Bacillota</taxon>
        <taxon>Bacilli</taxon>
        <taxon>Bacillales</taxon>
        <taxon>Staphylococcaceae</taxon>
        <taxon>Staphylococcus</taxon>
    </lineage>
</organism>
<gene>
    <name evidence="1" type="ORF">DXC19_11575</name>
</gene>